<dbReference type="Proteomes" id="UP000306196">
    <property type="component" value="Unassembled WGS sequence"/>
</dbReference>
<accession>A0A5R8KFB2</accession>
<evidence type="ECO:0000256" key="6">
    <source>
        <dbReference type="ARBA" id="ARBA00023136"/>
    </source>
</evidence>
<comment type="similarity">
    <text evidence="2">Belongs to the GSP F family.</text>
</comment>
<feature type="region of interest" description="Disordered" evidence="7">
    <location>
        <begin position="35"/>
        <end position="61"/>
    </location>
</feature>
<dbReference type="Gene3D" id="1.20.81.30">
    <property type="entry name" value="Type II secretion system (T2SS), domain F"/>
    <property type="match status" value="2"/>
</dbReference>
<dbReference type="EMBL" id="VAUV01000009">
    <property type="protein sequence ID" value="TLD70289.1"/>
    <property type="molecule type" value="Genomic_DNA"/>
</dbReference>
<evidence type="ECO:0000256" key="1">
    <source>
        <dbReference type="ARBA" id="ARBA00004651"/>
    </source>
</evidence>
<evidence type="ECO:0000256" key="7">
    <source>
        <dbReference type="SAM" id="MobiDB-lite"/>
    </source>
</evidence>
<evidence type="ECO:0000256" key="2">
    <source>
        <dbReference type="ARBA" id="ARBA00005745"/>
    </source>
</evidence>
<keyword evidence="3" id="KW-1003">Cell membrane</keyword>
<dbReference type="GO" id="GO:0005886">
    <property type="term" value="C:plasma membrane"/>
    <property type="evidence" value="ECO:0007669"/>
    <property type="project" value="UniProtKB-SubCell"/>
</dbReference>
<dbReference type="PRINTS" id="PR00812">
    <property type="entry name" value="BCTERIALGSPF"/>
</dbReference>
<dbReference type="InterPro" id="IPR042094">
    <property type="entry name" value="T2SS_GspF_sf"/>
</dbReference>
<evidence type="ECO:0000256" key="3">
    <source>
        <dbReference type="ARBA" id="ARBA00022475"/>
    </source>
</evidence>
<evidence type="ECO:0000313" key="10">
    <source>
        <dbReference type="EMBL" id="TLD70289.1"/>
    </source>
</evidence>
<evidence type="ECO:0000256" key="4">
    <source>
        <dbReference type="ARBA" id="ARBA00022692"/>
    </source>
</evidence>
<dbReference type="OrthoDB" id="9805682at2"/>
<feature type="domain" description="Type II secretion system protein GspF" evidence="9">
    <location>
        <begin position="73"/>
        <end position="196"/>
    </location>
</feature>
<comment type="subcellular location">
    <subcellularLocation>
        <location evidence="1">Cell membrane</location>
        <topology evidence="1">Multi-pass membrane protein</topology>
    </subcellularLocation>
</comment>
<comment type="caution">
    <text evidence="10">The sequence shown here is derived from an EMBL/GenBank/DDBJ whole genome shotgun (WGS) entry which is preliminary data.</text>
</comment>
<feature type="transmembrane region" description="Helical" evidence="8">
    <location>
        <begin position="169"/>
        <end position="195"/>
    </location>
</feature>
<feature type="transmembrane region" description="Helical" evidence="8">
    <location>
        <begin position="375"/>
        <end position="400"/>
    </location>
</feature>
<evidence type="ECO:0000256" key="8">
    <source>
        <dbReference type="SAM" id="Phobius"/>
    </source>
</evidence>
<keyword evidence="6 8" id="KW-0472">Membrane</keyword>
<dbReference type="RefSeq" id="WP_138086888.1">
    <property type="nucleotide sequence ID" value="NZ_VAUV01000009.1"/>
</dbReference>
<reference evidence="10 11" key="1">
    <citation type="submission" date="2019-05" db="EMBL/GenBank/DDBJ databases">
        <title>Verrucobacter flavum gen. nov., sp. nov. a new member of the family Verrucomicrobiaceae.</title>
        <authorList>
            <person name="Szuroczki S."/>
            <person name="Abbaszade G."/>
            <person name="Szabo A."/>
            <person name="Felfoldi T."/>
            <person name="Schumann P."/>
            <person name="Boka K."/>
            <person name="Keki Z."/>
            <person name="Toumi M."/>
            <person name="Toth E."/>
        </authorList>
    </citation>
    <scope>NUCLEOTIDE SEQUENCE [LARGE SCALE GENOMIC DNA]</scope>
    <source>
        <strain evidence="10 11">MG-N-17</strain>
    </source>
</reference>
<dbReference type="PANTHER" id="PTHR30012:SF0">
    <property type="entry name" value="TYPE II SECRETION SYSTEM PROTEIN F-RELATED"/>
    <property type="match status" value="1"/>
</dbReference>
<dbReference type="PANTHER" id="PTHR30012">
    <property type="entry name" value="GENERAL SECRETION PATHWAY PROTEIN"/>
    <property type="match status" value="1"/>
</dbReference>
<feature type="transmembrane region" description="Helical" evidence="8">
    <location>
        <begin position="215"/>
        <end position="241"/>
    </location>
</feature>
<dbReference type="InterPro" id="IPR018076">
    <property type="entry name" value="T2SS_GspF_dom"/>
</dbReference>
<dbReference type="InterPro" id="IPR003004">
    <property type="entry name" value="GspF/PilC"/>
</dbReference>
<gene>
    <name evidence="10" type="ORF">FEM03_13980</name>
</gene>
<proteinExistence type="inferred from homology"/>
<dbReference type="Pfam" id="PF00482">
    <property type="entry name" value="T2SSF"/>
    <property type="match status" value="2"/>
</dbReference>
<feature type="compositionally biased region" description="Polar residues" evidence="7">
    <location>
        <begin position="35"/>
        <end position="54"/>
    </location>
</feature>
<evidence type="ECO:0000259" key="9">
    <source>
        <dbReference type="Pfam" id="PF00482"/>
    </source>
</evidence>
<name>A0A5R8KFB2_9BACT</name>
<sequence>MPAFSYTALDTTGQSTTGTLNVSTRAEVYRRLESQRLTPVSVNEQSKHNATSSEPTKDKLPPAKLKRVQLILFTEELADLMDGGLQLEQALRVMNERQESPILRRVSGRIREQIREGATFSKALQNASPSFDELYCNLSAAGEASGTLPQTLRRLCISIQQIHELQSRVLGALVYPAFLMGGLVLLLIVFSVVLVPGFSDMLSKSRMEPPAIMQMVLAVSDFIAAWWWLGIVMAIGAFLLFRIYISRESGRRWWDRVQLQIPLFGPVLAARFYAQFAASLGGLVTNGIPLLNAMRLSAKATSNVYFKAIITKASVAIGEGVALSNALRKDRQLPMMLIDLIAMGEQTGRLGFALQKAATRYDKELDKKVKRLTGLVTPVVLVILFAVVTVVALAIVTSIFETMSSVRSSA</sequence>
<dbReference type="AlphaFoldDB" id="A0A5R8KFB2"/>
<protein>
    <submittedName>
        <fullName evidence="10">Type II secretion system F family protein</fullName>
    </submittedName>
</protein>
<keyword evidence="11" id="KW-1185">Reference proteome</keyword>
<keyword evidence="4 8" id="KW-0812">Transmembrane</keyword>
<evidence type="ECO:0000313" key="11">
    <source>
        <dbReference type="Proteomes" id="UP000306196"/>
    </source>
</evidence>
<organism evidence="10 11">
    <name type="scientific">Phragmitibacter flavus</name>
    <dbReference type="NCBI Taxonomy" id="2576071"/>
    <lineage>
        <taxon>Bacteria</taxon>
        <taxon>Pseudomonadati</taxon>
        <taxon>Verrucomicrobiota</taxon>
        <taxon>Verrucomicrobiia</taxon>
        <taxon>Verrucomicrobiales</taxon>
        <taxon>Verrucomicrobiaceae</taxon>
        <taxon>Phragmitibacter</taxon>
    </lineage>
</organism>
<feature type="domain" description="Type II secretion system protein GspF" evidence="9">
    <location>
        <begin position="276"/>
        <end position="396"/>
    </location>
</feature>
<keyword evidence="5 8" id="KW-1133">Transmembrane helix</keyword>
<evidence type="ECO:0000256" key="5">
    <source>
        <dbReference type="ARBA" id="ARBA00022989"/>
    </source>
</evidence>